<evidence type="ECO:0000313" key="9">
    <source>
        <dbReference type="Proteomes" id="UP000593737"/>
    </source>
</evidence>
<reference evidence="8 9" key="1">
    <citation type="journal article" date="2020" name="ISME J.">
        <title>Enrichment and physiological characterization of a novel comammox Nitrospira indicates ammonium inhibition of complete nitrification.</title>
        <authorList>
            <person name="Sakoula D."/>
            <person name="Koch H."/>
            <person name="Frank J."/>
            <person name="Jetten M.S.M."/>
            <person name="van Kessel M.A.H.J."/>
            <person name="Lucker S."/>
        </authorList>
    </citation>
    <scope>NUCLEOTIDE SEQUENCE [LARGE SCALE GENOMIC DNA]</scope>
    <source>
        <strain evidence="8">Comreactor17</strain>
    </source>
</reference>
<keyword evidence="4" id="KW-0560">Oxidoreductase</keyword>
<dbReference type="InterPro" id="IPR005066">
    <property type="entry name" value="MoCF_OxRdtse_dimer"/>
</dbReference>
<dbReference type="Gene3D" id="2.60.40.650">
    <property type="match status" value="1"/>
</dbReference>
<dbReference type="InterPro" id="IPR030835">
    <property type="entry name" value="Sulfite_DH_SoxC"/>
</dbReference>
<dbReference type="GO" id="GO:0030151">
    <property type="term" value="F:molybdenum ion binding"/>
    <property type="evidence" value="ECO:0007669"/>
    <property type="project" value="InterPro"/>
</dbReference>
<dbReference type="PANTHER" id="PTHR19372:SF7">
    <property type="entry name" value="SULFITE OXIDASE, MITOCHONDRIAL"/>
    <property type="match status" value="1"/>
</dbReference>
<feature type="domain" description="Oxidoreductase molybdopterin-binding" evidence="6">
    <location>
        <begin position="109"/>
        <end position="270"/>
    </location>
</feature>
<evidence type="ECO:0000259" key="7">
    <source>
        <dbReference type="Pfam" id="PF03404"/>
    </source>
</evidence>
<dbReference type="InterPro" id="IPR014756">
    <property type="entry name" value="Ig_E-set"/>
</dbReference>
<comment type="cofactor">
    <cofactor evidence="1">
        <name>Mo-molybdopterin</name>
        <dbReference type="ChEBI" id="CHEBI:71302"/>
    </cofactor>
</comment>
<dbReference type="Pfam" id="PF00174">
    <property type="entry name" value="Oxidored_molyb"/>
    <property type="match status" value="1"/>
</dbReference>
<dbReference type="FunFam" id="3.90.420.10:FF:000006">
    <property type="entry name" value="Sulfur dehydrogenase subunit SoxC"/>
    <property type="match status" value="1"/>
</dbReference>
<gene>
    <name evidence="8" type="ORF">Nkreftii_000668</name>
</gene>
<protein>
    <submittedName>
        <fullName evidence="8">Sulfite dehydrogenase</fullName>
    </submittedName>
</protein>
<dbReference type="SUPFAM" id="SSF56524">
    <property type="entry name" value="Oxidoreductase molybdopterin-binding domain"/>
    <property type="match status" value="1"/>
</dbReference>
<dbReference type="NCBIfam" id="TIGR04555">
    <property type="entry name" value="sulfite_DH_soxC"/>
    <property type="match status" value="1"/>
</dbReference>
<evidence type="ECO:0000256" key="5">
    <source>
        <dbReference type="SAM" id="MobiDB-lite"/>
    </source>
</evidence>
<evidence type="ECO:0000256" key="3">
    <source>
        <dbReference type="ARBA" id="ARBA00022723"/>
    </source>
</evidence>
<dbReference type="InterPro" id="IPR000572">
    <property type="entry name" value="OxRdtase_Mopterin-bd_dom"/>
</dbReference>
<sequence length="420" mass="46126">MSLFDKDVRPSSTEDMGQEARIDRRTWLTGAVSLVGATAAGLLTPGLIPAEEGESVHPTHVPGRRPSPYGVRAQGETIQRLPTATHSLTPLHALHGIITPSALHFERHHNGVPNINPDRHRLLIHGLVDRPLTFSMNDLVRFPSVTRTLFIECSGNSGKEWKGPTGTTVQETHGLMSTSEWTGVPLVTLLSEAGMNPTAYWILAEGSDAAAMTRSLPLAEVLNDALLCYAQNGEALRPEQGYPLRLVIPGWEGNTCIKWIRRLKLGTAPFMTREETSRYTDLMPDGTAKQFTFVMEAKSVITSPSGGQQIKPGFVEIRGLAWSGRGKIVMAEVSTDGGKSWHTAQLQEPVLSQCHTRFRFGWQWNGDETIIQSRCTDETGSVQPTRAALVAALGVHSFYHYNAIHSWKIDRQGNVTNAQV</sequence>
<feature type="region of interest" description="Disordered" evidence="5">
    <location>
        <begin position="1"/>
        <end position="20"/>
    </location>
</feature>
<dbReference type="KEGG" id="nkf:Nkreftii_000668"/>
<dbReference type="GO" id="GO:0020037">
    <property type="term" value="F:heme binding"/>
    <property type="evidence" value="ECO:0007669"/>
    <property type="project" value="TreeGrafter"/>
</dbReference>
<feature type="domain" description="Moybdenum cofactor oxidoreductase dimerisation" evidence="7">
    <location>
        <begin position="292"/>
        <end position="405"/>
    </location>
</feature>
<proteinExistence type="predicted"/>
<dbReference type="InterPro" id="IPR036374">
    <property type="entry name" value="OxRdtase_Mopterin-bd_sf"/>
</dbReference>
<name>A0A7S8IYB4_9BACT</name>
<dbReference type="GO" id="GO:0043546">
    <property type="term" value="F:molybdopterin cofactor binding"/>
    <property type="evidence" value="ECO:0007669"/>
    <property type="project" value="TreeGrafter"/>
</dbReference>
<dbReference type="AlphaFoldDB" id="A0A7S8IYB4"/>
<dbReference type="Pfam" id="PF03404">
    <property type="entry name" value="Mo-co_dimer"/>
    <property type="match status" value="1"/>
</dbReference>
<organism evidence="8 9">
    <name type="scientific">Candidatus Nitrospira kreftii</name>
    <dbReference type="NCBI Taxonomy" id="2652173"/>
    <lineage>
        <taxon>Bacteria</taxon>
        <taxon>Pseudomonadati</taxon>
        <taxon>Nitrospirota</taxon>
        <taxon>Nitrospiria</taxon>
        <taxon>Nitrospirales</taxon>
        <taxon>Nitrospiraceae</taxon>
        <taxon>Nitrospira</taxon>
    </lineage>
</organism>
<evidence type="ECO:0000256" key="4">
    <source>
        <dbReference type="ARBA" id="ARBA00023002"/>
    </source>
</evidence>
<dbReference type="SUPFAM" id="SSF81296">
    <property type="entry name" value="E set domains"/>
    <property type="match status" value="1"/>
</dbReference>
<keyword evidence="3" id="KW-0479">Metal-binding</keyword>
<dbReference type="InterPro" id="IPR008335">
    <property type="entry name" value="Mopterin_OxRdtase_euk"/>
</dbReference>
<dbReference type="Proteomes" id="UP000593737">
    <property type="component" value="Chromosome"/>
</dbReference>
<keyword evidence="2" id="KW-0500">Molybdenum</keyword>
<evidence type="ECO:0000259" key="6">
    <source>
        <dbReference type="Pfam" id="PF00174"/>
    </source>
</evidence>
<dbReference type="GO" id="GO:0008482">
    <property type="term" value="F:sulfite oxidase activity"/>
    <property type="evidence" value="ECO:0007669"/>
    <property type="project" value="TreeGrafter"/>
</dbReference>
<dbReference type="PANTHER" id="PTHR19372">
    <property type="entry name" value="SULFITE REDUCTASE"/>
    <property type="match status" value="1"/>
</dbReference>
<accession>A0A7S8IYB4</accession>
<evidence type="ECO:0000313" key="8">
    <source>
        <dbReference type="EMBL" id="QPD02894.1"/>
    </source>
</evidence>
<dbReference type="EMBL" id="CP047423">
    <property type="protein sequence ID" value="QPD02894.1"/>
    <property type="molecule type" value="Genomic_DNA"/>
</dbReference>
<dbReference type="Gene3D" id="3.90.420.10">
    <property type="entry name" value="Oxidoreductase, molybdopterin-binding domain"/>
    <property type="match status" value="1"/>
</dbReference>
<evidence type="ECO:0000256" key="1">
    <source>
        <dbReference type="ARBA" id="ARBA00001924"/>
    </source>
</evidence>
<evidence type="ECO:0000256" key="2">
    <source>
        <dbReference type="ARBA" id="ARBA00022505"/>
    </source>
</evidence>
<dbReference type="PRINTS" id="PR00407">
    <property type="entry name" value="EUMOPTERIN"/>
</dbReference>
<dbReference type="GO" id="GO:0006790">
    <property type="term" value="P:sulfur compound metabolic process"/>
    <property type="evidence" value="ECO:0007669"/>
    <property type="project" value="TreeGrafter"/>
</dbReference>